<evidence type="ECO:0000256" key="3">
    <source>
        <dbReference type="SAM" id="MobiDB-lite"/>
    </source>
</evidence>
<dbReference type="SMART" id="SM00343">
    <property type="entry name" value="ZnF_C2HC"/>
    <property type="match status" value="2"/>
</dbReference>
<dbReference type="InterPro" id="IPR036875">
    <property type="entry name" value="Znf_CCHC_sf"/>
</dbReference>
<dbReference type="GO" id="GO:0019899">
    <property type="term" value="F:enzyme binding"/>
    <property type="evidence" value="ECO:0007669"/>
    <property type="project" value="UniProtKB-ARBA"/>
</dbReference>
<keyword evidence="1" id="KW-0479">Metal-binding</keyword>
<feature type="domain" description="CCHC-type" evidence="4">
    <location>
        <begin position="303"/>
        <end position="317"/>
    </location>
</feature>
<feature type="region of interest" description="Disordered" evidence="3">
    <location>
        <begin position="352"/>
        <end position="378"/>
    </location>
</feature>
<feature type="compositionally biased region" description="Basic and acidic residues" evidence="3">
    <location>
        <begin position="366"/>
        <end position="378"/>
    </location>
</feature>
<dbReference type="GO" id="GO:0003676">
    <property type="term" value="F:nucleic acid binding"/>
    <property type="evidence" value="ECO:0007669"/>
    <property type="project" value="InterPro"/>
</dbReference>
<dbReference type="OMA" id="CAKINGW"/>
<evidence type="ECO:0000313" key="6">
    <source>
        <dbReference type="WBParaSite" id="nRc.2.0.1.t06946-RA"/>
    </source>
</evidence>
<protein>
    <submittedName>
        <fullName evidence="6">CCHC-type domain-containing protein</fullName>
    </submittedName>
</protein>
<keyword evidence="1" id="KW-0862">Zinc</keyword>
<organism evidence="5 6">
    <name type="scientific">Romanomermis culicivorax</name>
    <name type="common">Nematode worm</name>
    <dbReference type="NCBI Taxonomy" id="13658"/>
    <lineage>
        <taxon>Eukaryota</taxon>
        <taxon>Metazoa</taxon>
        <taxon>Ecdysozoa</taxon>
        <taxon>Nematoda</taxon>
        <taxon>Enoplea</taxon>
        <taxon>Dorylaimia</taxon>
        <taxon>Mermithida</taxon>
        <taxon>Mermithoidea</taxon>
        <taxon>Mermithidae</taxon>
        <taxon>Romanomermis</taxon>
    </lineage>
</organism>
<evidence type="ECO:0000256" key="2">
    <source>
        <dbReference type="SAM" id="Coils"/>
    </source>
</evidence>
<reference evidence="6" key="1">
    <citation type="submission" date="2022-11" db="UniProtKB">
        <authorList>
            <consortium name="WormBaseParasite"/>
        </authorList>
    </citation>
    <scope>IDENTIFICATION</scope>
</reference>
<dbReference type="Proteomes" id="UP000887565">
    <property type="component" value="Unplaced"/>
</dbReference>
<dbReference type="PROSITE" id="PS50158">
    <property type="entry name" value="ZF_CCHC"/>
    <property type="match status" value="1"/>
</dbReference>
<evidence type="ECO:0000313" key="5">
    <source>
        <dbReference type="Proteomes" id="UP000887565"/>
    </source>
</evidence>
<evidence type="ECO:0000259" key="4">
    <source>
        <dbReference type="PROSITE" id="PS50158"/>
    </source>
</evidence>
<keyword evidence="2" id="KW-0175">Coiled coil</keyword>
<dbReference type="PANTHER" id="PTHR33223">
    <property type="entry name" value="CCHC-TYPE DOMAIN-CONTAINING PROTEIN"/>
    <property type="match status" value="1"/>
</dbReference>
<sequence length="435" mass="49633">MTPVNDRLDDLSGRFDNINLEEASEEIRRATLRINPLIALRPPPMFSGALGQNLEEWFVQFEHFMTLQGITPAQDNFRLAYLEANFSGAALASFRELKSSNAPPQTYDGYKNEMLHLYPIGRDSDLYQQHIYDRKQRFKETALEYVDDLKKIAASAFPDLNSNARHAIIKPIFLRGLQPTVREAIRFREFTDLSEATKAAAYAESQLARDNIDNHNATISNAVLHLETNKIRDLEEKLSNIQKQISKSNRRYCANCKTNMHSTEQCYYRNNNNNQRTNNGSQRPNCEICGRSNHGTNQCRSPCRNCGRTGHRTSQCRMPPRSGNIQNYNNYQSRELLCTCCYCPKHGAYSKSVQTRNEKSSGNLSRESDQQTKIDEKPQTILSPNQIAVDNLTVMLNSMEMDIESIEDKSVKDALEKHATNVKQTLSNLICEKST</sequence>
<dbReference type="InterPro" id="IPR001878">
    <property type="entry name" value="Znf_CCHC"/>
</dbReference>
<accession>A0A915HYN2</accession>
<feature type="coiled-coil region" evidence="2">
    <location>
        <begin position="224"/>
        <end position="251"/>
    </location>
</feature>
<feature type="compositionally biased region" description="Polar residues" evidence="3">
    <location>
        <begin position="352"/>
        <end position="365"/>
    </location>
</feature>
<evidence type="ECO:0000256" key="1">
    <source>
        <dbReference type="PROSITE-ProRule" id="PRU00047"/>
    </source>
</evidence>
<keyword evidence="5" id="KW-1185">Reference proteome</keyword>
<dbReference type="GO" id="GO:0008270">
    <property type="term" value="F:zinc ion binding"/>
    <property type="evidence" value="ECO:0007669"/>
    <property type="project" value="UniProtKB-KW"/>
</dbReference>
<keyword evidence="1" id="KW-0863">Zinc-finger</keyword>
<name>A0A915HYN2_ROMCU</name>
<dbReference type="WBParaSite" id="nRc.2.0.1.t06946-RA">
    <property type="protein sequence ID" value="nRc.2.0.1.t06946-RA"/>
    <property type="gene ID" value="nRc.2.0.1.g06946"/>
</dbReference>
<dbReference type="PANTHER" id="PTHR33223:SF6">
    <property type="entry name" value="CCHC-TYPE DOMAIN-CONTAINING PROTEIN"/>
    <property type="match status" value="1"/>
</dbReference>
<dbReference type="SUPFAM" id="SSF57756">
    <property type="entry name" value="Retrovirus zinc finger-like domains"/>
    <property type="match status" value="1"/>
</dbReference>
<proteinExistence type="predicted"/>
<dbReference type="AlphaFoldDB" id="A0A915HYN2"/>